<dbReference type="RefSeq" id="WP_093842592.1">
    <property type="nucleotide sequence ID" value="NZ_FPAB01000003.1"/>
</dbReference>
<evidence type="ECO:0000313" key="3">
    <source>
        <dbReference type="Proteomes" id="UP000198873"/>
    </source>
</evidence>
<protein>
    <recommendedName>
        <fullName evidence="1">DUF397 domain-containing protein</fullName>
    </recommendedName>
</protein>
<gene>
    <name evidence="2" type="ORF">SAMN05444716_1035</name>
</gene>
<organism evidence="2 3">
    <name type="scientific">Streptomyces harbinensis</name>
    <dbReference type="NCBI Taxonomy" id="1176198"/>
    <lineage>
        <taxon>Bacteria</taxon>
        <taxon>Bacillati</taxon>
        <taxon>Actinomycetota</taxon>
        <taxon>Actinomycetes</taxon>
        <taxon>Kitasatosporales</taxon>
        <taxon>Streptomycetaceae</taxon>
        <taxon>Streptomyces</taxon>
    </lineage>
</organism>
<evidence type="ECO:0000313" key="2">
    <source>
        <dbReference type="EMBL" id="SFS62671.1"/>
    </source>
</evidence>
<keyword evidence="3" id="KW-1185">Reference proteome</keyword>
<dbReference type="Pfam" id="PF04149">
    <property type="entry name" value="DUF397"/>
    <property type="match status" value="1"/>
</dbReference>
<sequence length="74" mass="7958">MEKPDLYAIETSSLSWQKSSLTANNGDCFELAPLPDGGVAVRDSKNPDRPHLCFTAGEWAAFKGGIALGDFDNL</sequence>
<proteinExistence type="predicted"/>
<accession>A0A1I6RD55</accession>
<dbReference type="EMBL" id="FPAB01000003">
    <property type="protein sequence ID" value="SFS62671.1"/>
    <property type="molecule type" value="Genomic_DNA"/>
</dbReference>
<dbReference type="AlphaFoldDB" id="A0A1I6RD55"/>
<dbReference type="Proteomes" id="UP000198873">
    <property type="component" value="Unassembled WGS sequence"/>
</dbReference>
<reference evidence="3" key="1">
    <citation type="submission" date="2016-10" db="EMBL/GenBank/DDBJ databases">
        <authorList>
            <person name="Varghese N."/>
            <person name="Submissions S."/>
        </authorList>
    </citation>
    <scope>NUCLEOTIDE SEQUENCE [LARGE SCALE GENOMIC DNA]</scope>
    <source>
        <strain evidence="3">CGMCC 4.7047</strain>
    </source>
</reference>
<name>A0A1I6RD55_9ACTN</name>
<dbReference type="STRING" id="1176198.SAMN05444716_1035"/>
<evidence type="ECO:0000259" key="1">
    <source>
        <dbReference type="Pfam" id="PF04149"/>
    </source>
</evidence>
<dbReference type="InterPro" id="IPR007278">
    <property type="entry name" value="DUF397"/>
</dbReference>
<feature type="domain" description="DUF397" evidence="1">
    <location>
        <begin position="15"/>
        <end position="66"/>
    </location>
</feature>